<dbReference type="VEuPathDB" id="FungiDB:AFLA_012904"/>
<feature type="compositionally biased region" description="Basic and acidic residues" evidence="1">
    <location>
        <begin position="287"/>
        <end position="298"/>
    </location>
</feature>
<feature type="region of interest" description="Disordered" evidence="1">
    <location>
        <begin position="226"/>
        <end position="307"/>
    </location>
</feature>
<dbReference type="EMBL" id="CP044617">
    <property type="protein sequence ID" value="QRD92160.1"/>
    <property type="molecule type" value="Genomic_DNA"/>
</dbReference>
<name>A0A7U2MYF3_ASPFN</name>
<evidence type="ECO:0000313" key="3">
    <source>
        <dbReference type="Proteomes" id="UP000596276"/>
    </source>
</evidence>
<feature type="region of interest" description="Disordered" evidence="1">
    <location>
        <begin position="1"/>
        <end position="106"/>
    </location>
</feature>
<dbReference type="AlphaFoldDB" id="A0A7U2MYF3"/>
<feature type="compositionally biased region" description="Low complexity" evidence="1">
    <location>
        <begin position="65"/>
        <end position="75"/>
    </location>
</feature>
<keyword evidence="3" id="KW-1185">Reference proteome</keyword>
<gene>
    <name evidence="2" type="ORF">F9C07_2210798</name>
</gene>
<evidence type="ECO:0000256" key="1">
    <source>
        <dbReference type="SAM" id="MobiDB-lite"/>
    </source>
</evidence>
<reference evidence="3" key="1">
    <citation type="journal article" date="2021" name="G3 (Bethesda)">
        <title>Chromosome assembled and annotated genome sequence of Aspergillus flavus NRRL 3357.</title>
        <authorList>
            <person name="Skerker J.M."/>
            <person name="Pianalto K.M."/>
            <person name="Mondo S.J."/>
            <person name="Yang K."/>
            <person name="Arkin A.P."/>
            <person name="Keller N.P."/>
            <person name="Grigoriev I.V."/>
            <person name="Louise Glass N.L."/>
        </authorList>
    </citation>
    <scope>NUCLEOTIDE SEQUENCE [LARGE SCALE GENOMIC DNA]</scope>
    <source>
        <strain evidence="3">ATCC 200026 / FGSC A1120 / IAM 13836 / NRRL 3357 / JCM 12722 / SRRC 167</strain>
    </source>
</reference>
<feature type="compositionally biased region" description="Polar residues" evidence="1">
    <location>
        <begin position="252"/>
        <end position="264"/>
    </location>
</feature>
<proteinExistence type="predicted"/>
<sequence>MPPRGRPPRAKQPTLSLEDQAPKDLETTPRRRKMPSTKDPPTTPSTRKDRRNRDLYITPQKKNTPHTTTASPATPFKDPRKGATPNPKTSASAASSSKGKKRIAEDPRYRTFKETSPCINAILWSTDKNKRNRAEHKLRRINIEIKKLGQDAIDINVLMTAGDDLLKAADAYIKTEDLSLYTETKSQFNSMLNKLHYPEDWCINPDRFIAFVTELKYATEAATRSVTDMSENGTRSEDQYAEDSVEPGPSRRGTQANAQRSSAPGQLPDEYYESDPEGPGIPATSTTRKDPGGEDRHVSRFPGELSSEYQSINQSKFINLM</sequence>
<dbReference type="Proteomes" id="UP000596276">
    <property type="component" value="Chromosome 7"/>
</dbReference>
<feature type="compositionally biased region" description="Basic and acidic residues" evidence="1">
    <location>
        <begin position="20"/>
        <end position="29"/>
    </location>
</feature>
<evidence type="ECO:0000313" key="2">
    <source>
        <dbReference type="EMBL" id="QRD92160.1"/>
    </source>
</evidence>
<protein>
    <submittedName>
        <fullName evidence="2">Uncharacterized protein</fullName>
    </submittedName>
</protein>
<dbReference type="VEuPathDB" id="FungiDB:F9C07_2210798"/>
<accession>A0A7U2MYF3</accession>
<organism evidence="2 3">
    <name type="scientific">Aspergillus flavus (strain ATCC 200026 / FGSC A1120 / IAM 13836 / NRRL 3357 / JCM 12722 / SRRC 167)</name>
    <dbReference type="NCBI Taxonomy" id="332952"/>
    <lineage>
        <taxon>Eukaryota</taxon>
        <taxon>Fungi</taxon>
        <taxon>Dikarya</taxon>
        <taxon>Ascomycota</taxon>
        <taxon>Pezizomycotina</taxon>
        <taxon>Eurotiomycetes</taxon>
        <taxon>Eurotiomycetidae</taxon>
        <taxon>Eurotiales</taxon>
        <taxon>Aspergillaceae</taxon>
        <taxon>Aspergillus</taxon>
        <taxon>Aspergillus subgen. Circumdati</taxon>
    </lineage>
</organism>